<dbReference type="Proteomes" id="UP000004507">
    <property type="component" value="Unassembled WGS sequence"/>
</dbReference>
<dbReference type="AlphaFoldDB" id="A3V3G6"/>
<sequence length="297" mass="31887">MARRFGGRFSPDAAAPQPRAAAVDPVRIKAAGSRGRLLYAPPIVLVVTSLGAGPAALVTALAGAGVLTLAAWLLQEGLRAQAAYDARKIARRPMLPRKILASALTGLGVALAALTGDSDIMGSALYGVAALALHVAAFGIDPLADKQVAGLDRFQQDRVARVVDEAEAHLAQMTTTIASLNDRRLIARVAIFQQTARHMIATVEADPRDLTSVRRYLGVYLMGARDATAKFVALYRHTNDTTARAKYESLLTDLEQNFAARTEKILVDDHADMDIEINVLRDRLQREGVSLKTKGNE</sequence>
<feature type="transmembrane region" description="Helical" evidence="1">
    <location>
        <begin position="43"/>
        <end position="74"/>
    </location>
</feature>
<keyword evidence="1" id="KW-0472">Membrane</keyword>
<dbReference type="eggNOG" id="COG4915">
    <property type="taxonomic scope" value="Bacteria"/>
</dbReference>
<dbReference type="RefSeq" id="WP_007204253.1">
    <property type="nucleotide sequence ID" value="NZ_CH672414.1"/>
</dbReference>
<feature type="transmembrane region" description="Helical" evidence="1">
    <location>
        <begin position="95"/>
        <end position="114"/>
    </location>
</feature>
<keyword evidence="3" id="KW-1185">Reference proteome</keyword>
<dbReference type="Pfam" id="PF10112">
    <property type="entry name" value="Halogen_Hydrol"/>
    <property type="match status" value="1"/>
</dbReference>
<dbReference type="HOGENOM" id="CLU_082711_0_0_5"/>
<evidence type="ECO:0000256" key="1">
    <source>
        <dbReference type="SAM" id="Phobius"/>
    </source>
</evidence>
<accession>A3V3G6</accession>
<keyword evidence="1" id="KW-0812">Transmembrane</keyword>
<dbReference type="EMBL" id="AAMS01000003">
    <property type="protein sequence ID" value="EAQ07023.1"/>
    <property type="molecule type" value="Genomic_DNA"/>
</dbReference>
<dbReference type="InterPro" id="IPR018770">
    <property type="entry name" value="ChloroindolylP_hydrolase"/>
</dbReference>
<name>A3V3G6_9RHOB</name>
<feature type="transmembrane region" description="Helical" evidence="1">
    <location>
        <begin position="120"/>
        <end position="140"/>
    </location>
</feature>
<keyword evidence="1" id="KW-1133">Transmembrane helix</keyword>
<evidence type="ECO:0000313" key="2">
    <source>
        <dbReference type="EMBL" id="EAQ07023.1"/>
    </source>
</evidence>
<proteinExistence type="predicted"/>
<comment type="caution">
    <text evidence="2">The sequence shown here is derived from an EMBL/GenBank/DDBJ whole genome shotgun (WGS) entry which is preliminary data.</text>
</comment>
<evidence type="ECO:0000313" key="3">
    <source>
        <dbReference type="Proteomes" id="UP000004507"/>
    </source>
</evidence>
<dbReference type="OrthoDB" id="7375296at2"/>
<reference evidence="2 3" key="1">
    <citation type="submission" date="2006-01" db="EMBL/GenBank/DDBJ databases">
        <authorList>
            <person name="Hagstrom A."/>
            <person name="Ferriera S."/>
            <person name="Johnson J."/>
            <person name="Kravitz S."/>
            <person name="Halpern A."/>
            <person name="Remington K."/>
            <person name="Beeson K."/>
            <person name="Tran B."/>
            <person name="Rogers Y.-H."/>
            <person name="Friedman R."/>
            <person name="Venter J.C."/>
        </authorList>
    </citation>
    <scope>NUCLEOTIDE SEQUENCE [LARGE SCALE GENOMIC DNA]</scope>
    <source>
        <strain evidence="2 3">SKA53</strain>
    </source>
</reference>
<gene>
    <name evidence="2" type="ORF">SKA53_01466</name>
</gene>
<dbReference type="STRING" id="314232.SKA53_01466"/>
<evidence type="ECO:0008006" key="4">
    <source>
        <dbReference type="Google" id="ProtNLM"/>
    </source>
</evidence>
<organism evidence="2 3">
    <name type="scientific">Yoonia vestfoldensis SKA53</name>
    <dbReference type="NCBI Taxonomy" id="314232"/>
    <lineage>
        <taxon>Bacteria</taxon>
        <taxon>Pseudomonadati</taxon>
        <taxon>Pseudomonadota</taxon>
        <taxon>Alphaproteobacteria</taxon>
        <taxon>Rhodobacterales</taxon>
        <taxon>Paracoccaceae</taxon>
        <taxon>Yoonia</taxon>
    </lineage>
</organism>
<protein>
    <recommendedName>
        <fullName evidence="4">5-bromo-4-chloroindolyl phosphate hydrolysis protein</fullName>
    </recommendedName>
</protein>